<accession>V6AQU5</accession>
<gene>
    <name evidence="2" type="ORF">NITUZ_140029</name>
</gene>
<keyword evidence="1" id="KW-0472">Membrane</keyword>
<keyword evidence="3" id="KW-1185">Reference proteome</keyword>
<dbReference type="AlphaFoldDB" id="V6AQU5"/>
<sequence length="75" mass="8697">MIEKSSSYFHLSKLLKDDKRIVFLFALYGLLAGVISYIATLSYDKHYLDIIAGFVNYPTIMIIFMANPVAFQYRH</sequence>
<dbReference type="EMBL" id="CBTY010000006">
    <property type="protein sequence ID" value="CDI04954.1"/>
    <property type="molecule type" value="Genomic_DNA"/>
</dbReference>
<reference evidence="2 3" key="1">
    <citation type="journal article" date="2013" name="PLoS ONE">
        <title>Enrichment and Genome Sequence of the Group I.1a Ammonia-Oxidizing Archaeon ?Ca. Nitrosotenuis uzonensis? Representing a Clade Globally.</title>
        <authorList>
            <person name="Lebedeva E.V."/>
            <person name="Hatzenpichler R."/>
            <person name="Pelletier E."/>
            <person name="Schuster N."/>
            <person name="Hauzmayer S."/>
            <person name="Bulaev A."/>
            <person name="Grigor'eva N.V."/>
            <person name="Galushko A."/>
            <person name="Schmid M."/>
            <person name="Palatinszky M."/>
            <person name="Le Paslier D."/>
            <person name="Daims H."/>
            <person name="Wagner M."/>
        </authorList>
    </citation>
    <scope>NUCLEOTIDE SEQUENCE [LARGE SCALE GENOMIC DNA]</scope>
    <source>
        <strain evidence="2 3">N4</strain>
    </source>
</reference>
<organism evidence="2 3">
    <name type="scientific">Candidatus Nitrosotenuis uzonensis</name>
    <dbReference type="NCBI Taxonomy" id="1407055"/>
    <lineage>
        <taxon>Archaea</taxon>
        <taxon>Nitrososphaerota</taxon>
        <taxon>Candidatus Nitrosotenuis</taxon>
    </lineage>
</organism>
<proteinExistence type="predicted"/>
<keyword evidence="1" id="KW-0812">Transmembrane</keyword>
<protein>
    <submittedName>
        <fullName evidence="2">Uncharacterized protein</fullName>
    </submittedName>
</protein>
<evidence type="ECO:0000313" key="3">
    <source>
        <dbReference type="Proteomes" id="UP000018159"/>
    </source>
</evidence>
<comment type="caution">
    <text evidence="2">The sequence shown here is derived from an EMBL/GenBank/DDBJ whole genome shotgun (WGS) entry which is preliminary data.</text>
</comment>
<dbReference type="Proteomes" id="UP000018159">
    <property type="component" value="Unassembled WGS sequence"/>
</dbReference>
<keyword evidence="1" id="KW-1133">Transmembrane helix</keyword>
<evidence type="ECO:0000313" key="2">
    <source>
        <dbReference type="EMBL" id="CDI04954.1"/>
    </source>
</evidence>
<name>V6AQU5_9ARCH</name>
<evidence type="ECO:0000256" key="1">
    <source>
        <dbReference type="SAM" id="Phobius"/>
    </source>
</evidence>
<feature type="transmembrane region" description="Helical" evidence="1">
    <location>
        <begin position="51"/>
        <end position="71"/>
    </location>
</feature>
<dbReference type="STRING" id="1407055.NITUZ_140029"/>
<feature type="transmembrane region" description="Helical" evidence="1">
    <location>
        <begin position="21"/>
        <end position="39"/>
    </location>
</feature>